<evidence type="ECO:0000313" key="4">
    <source>
        <dbReference type="EMBL" id="QOQ79566.1"/>
    </source>
</evidence>
<feature type="domain" description="Calcineurin-like phosphoesterase" evidence="2">
    <location>
        <begin position="9"/>
        <end position="206"/>
    </location>
</feature>
<dbReference type="InterPro" id="IPR004843">
    <property type="entry name" value="Calcineurin-like_PHP"/>
</dbReference>
<reference evidence="4 6" key="2">
    <citation type="submission" date="2020-10" db="EMBL/GenBank/DDBJ databases">
        <title>Plasmid carrying two tetracycline resistance determinant.</title>
        <authorList>
            <person name="Yang Q."/>
        </authorList>
    </citation>
    <scope>NUCLEOTIDE SEQUENCE [LARGE SCALE GENOMIC DNA]</scope>
    <source>
        <strain evidence="4 6">T43</strain>
    </source>
</reference>
<dbReference type="CDD" id="cd00840">
    <property type="entry name" value="MPP_Mre11_N"/>
    <property type="match status" value="1"/>
</dbReference>
<gene>
    <name evidence="3" type="ORF">H3232_08120</name>
    <name evidence="4" type="ORF">IMX20_02385</name>
</gene>
<reference evidence="3 5" key="1">
    <citation type="submission" date="2020-07" db="EMBL/GenBank/DDBJ databases">
        <title>Draft Genome Sequences of Lactobacillales Isolated from the International Space Station.</title>
        <authorList>
            <person name="Bharadwaj A.R."/>
            <person name="Singh N.K."/>
            <person name="Wood J.M."/>
            <person name="Debieu M."/>
            <person name="O'Hara N.B."/>
            <person name="Karouia F."/>
            <person name="Mason C.E."/>
            <person name="Venkateswaran K."/>
        </authorList>
    </citation>
    <scope>NUCLEOTIDE SEQUENCE [LARGE SCALE GENOMIC DNA]</scope>
    <source>
        <strain evidence="3 5">151250015-1-258-55</strain>
    </source>
</reference>
<evidence type="ECO:0000313" key="5">
    <source>
        <dbReference type="Proteomes" id="UP000540056"/>
    </source>
</evidence>
<keyword evidence="4" id="KW-0540">Nuclease</keyword>
<evidence type="ECO:0000256" key="1">
    <source>
        <dbReference type="ARBA" id="ARBA00022801"/>
    </source>
</evidence>
<dbReference type="Pfam" id="PF00149">
    <property type="entry name" value="Metallophos"/>
    <property type="match status" value="1"/>
</dbReference>
<protein>
    <submittedName>
        <fullName evidence="4">DNA repair exonuclease</fullName>
    </submittedName>
</protein>
<dbReference type="PANTHER" id="PTHR30337:SF7">
    <property type="entry name" value="PHOSPHOESTERASE"/>
    <property type="match status" value="1"/>
</dbReference>
<dbReference type="InterPro" id="IPR014576">
    <property type="entry name" value="Pesterase_YhaO"/>
</dbReference>
<dbReference type="GO" id="GO:0004527">
    <property type="term" value="F:exonuclease activity"/>
    <property type="evidence" value="ECO:0007669"/>
    <property type="project" value="UniProtKB-KW"/>
</dbReference>
<dbReference type="AlphaFoldDB" id="A0A0U4WSA0"/>
<dbReference type="PANTHER" id="PTHR30337">
    <property type="entry name" value="COMPONENT OF ATP-DEPENDENT DSDNA EXONUCLEASE"/>
    <property type="match status" value="1"/>
</dbReference>
<name>A0A0U4WSA0_9LACT</name>
<dbReference type="InterPro" id="IPR041796">
    <property type="entry name" value="Mre11_N"/>
</dbReference>
<dbReference type="EMBL" id="CP063065">
    <property type="protein sequence ID" value="QOQ79566.1"/>
    <property type="molecule type" value="Genomic_DNA"/>
</dbReference>
<keyword evidence="5" id="KW-1185">Reference proteome</keyword>
<dbReference type="OrthoDB" id="9773856at2"/>
<dbReference type="PIRSF" id="PIRSF033091">
    <property type="entry name" value="Pesterase_YhaO"/>
    <property type="match status" value="1"/>
</dbReference>
<sequence>MNGVINMVRFIHTADLHLDQTFKNLPIKDDYLQYALSEATLNSFDNLIQTAINEQVDFFLIAGDIYHGARATLRAQFAFSNGMQRLADADIPVYMIYGNHDFDADADHRLKLPKNVYIFGAEPETKYLSTPAGESVAITGFSYDQQWISEDRSEAYPNRDTLVDYHIGLLHGDNSSTDGQKRYAPFNPSQLASHGYDYWALGHIHKGQVIYENPAMVYPGNIQGASFKEDGAKGALIVNLAKGVPAELEFIETAEWQFQHSTRDLGPVNSLDTLRNNIETALHEHIMFAKDEAVNVISRMTFLTDGNEEALYWWNTYAEELLEQLQWSLRNQNASREQKVYLVSLDIEVKDQAVWSPSPVFNESMKQAFENIVEDTDQYQKVIEDLEKNGQWQRLIGSAIDPDQFKADILAKAKEKIILEQASYSQEQRRF</sequence>
<evidence type="ECO:0000259" key="2">
    <source>
        <dbReference type="Pfam" id="PF00149"/>
    </source>
</evidence>
<dbReference type="Gene3D" id="3.60.21.10">
    <property type="match status" value="1"/>
</dbReference>
<proteinExistence type="predicted"/>
<dbReference type="InterPro" id="IPR029052">
    <property type="entry name" value="Metallo-depent_PP-like"/>
</dbReference>
<dbReference type="Proteomes" id="UP000540056">
    <property type="component" value="Unassembled WGS sequence"/>
</dbReference>
<evidence type="ECO:0000313" key="3">
    <source>
        <dbReference type="EMBL" id="MBA5747149.1"/>
    </source>
</evidence>
<keyword evidence="1" id="KW-0378">Hydrolase</keyword>
<evidence type="ECO:0000313" key="6">
    <source>
        <dbReference type="Proteomes" id="UP000595091"/>
    </source>
</evidence>
<dbReference type="Proteomes" id="UP000595091">
    <property type="component" value="Chromosome"/>
</dbReference>
<dbReference type="SUPFAM" id="SSF56300">
    <property type="entry name" value="Metallo-dependent phosphatases"/>
    <property type="match status" value="1"/>
</dbReference>
<organism evidence="4 6">
    <name type="scientific">Aerococcus urinaeequi</name>
    <dbReference type="NCBI Taxonomy" id="51665"/>
    <lineage>
        <taxon>Bacteria</taxon>
        <taxon>Bacillati</taxon>
        <taxon>Bacillota</taxon>
        <taxon>Bacilli</taxon>
        <taxon>Lactobacillales</taxon>
        <taxon>Aerococcaceae</taxon>
        <taxon>Aerococcus</taxon>
    </lineage>
</organism>
<dbReference type="KEGG" id="aui:APT62_07260"/>
<dbReference type="InterPro" id="IPR050535">
    <property type="entry name" value="DNA_Repair-Maintenance_Comp"/>
</dbReference>
<keyword evidence="4" id="KW-0269">Exonuclease</keyword>
<dbReference type="EMBL" id="JACGAN010000014">
    <property type="protein sequence ID" value="MBA5747149.1"/>
    <property type="molecule type" value="Genomic_DNA"/>
</dbReference>
<dbReference type="RefSeq" id="WP_048728971.1">
    <property type="nucleotide sequence ID" value="NZ_CP013988.1"/>
</dbReference>
<accession>A0A0U4WSA0</accession>